<feature type="compositionally biased region" description="Basic and acidic residues" evidence="2">
    <location>
        <begin position="462"/>
        <end position="477"/>
    </location>
</feature>
<feature type="domain" description="G-patch" evidence="3">
    <location>
        <begin position="42"/>
        <end position="72"/>
    </location>
</feature>
<feature type="region of interest" description="Disordered" evidence="2">
    <location>
        <begin position="335"/>
        <end position="377"/>
    </location>
</feature>
<dbReference type="Proteomes" id="UP000225706">
    <property type="component" value="Unassembled WGS sequence"/>
</dbReference>
<dbReference type="InterPro" id="IPR036236">
    <property type="entry name" value="Znf_C2H2_sf"/>
</dbReference>
<dbReference type="PANTHER" id="PTHR47251:SF1">
    <property type="entry name" value="FINGER DOMAIN PROTEIN, PUTATIVE (AFU_ORTHOLOGUE AFUA_3G04180)-RELATED"/>
    <property type="match status" value="1"/>
</dbReference>
<dbReference type="PANTHER" id="PTHR47251">
    <property type="entry name" value="FINGER DOMAIN PROTEIN, PUTATIVE (AFU_ORTHOLOGUE AFUA_3G04180)-RELATED"/>
    <property type="match status" value="1"/>
</dbReference>
<feature type="compositionally biased region" description="Basic and acidic residues" evidence="2">
    <location>
        <begin position="432"/>
        <end position="453"/>
    </location>
</feature>
<organism evidence="4 5">
    <name type="scientific">Stylophora pistillata</name>
    <name type="common">Smooth cauliflower coral</name>
    <dbReference type="NCBI Taxonomy" id="50429"/>
    <lineage>
        <taxon>Eukaryota</taxon>
        <taxon>Metazoa</taxon>
        <taxon>Cnidaria</taxon>
        <taxon>Anthozoa</taxon>
        <taxon>Hexacorallia</taxon>
        <taxon>Scleractinia</taxon>
        <taxon>Astrocoeniina</taxon>
        <taxon>Pocilloporidae</taxon>
        <taxon>Stylophora</taxon>
    </lineage>
</organism>
<dbReference type="STRING" id="50429.A0A2B4RUZ2"/>
<keyword evidence="1" id="KW-0175">Coiled coil</keyword>
<dbReference type="AlphaFoldDB" id="A0A2B4RUZ2"/>
<feature type="region of interest" description="Disordered" evidence="2">
    <location>
        <begin position="1"/>
        <end position="26"/>
    </location>
</feature>
<proteinExistence type="predicted"/>
<feature type="compositionally biased region" description="Polar residues" evidence="2">
    <location>
        <begin position="278"/>
        <end position="293"/>
    </location>
</feature>
<reference evidence="5" key="1">
    <citation type="journal article" date="2017" name="bioRxiv">
        <title>Comparative analysis of the genomes of Stylophora pistillata and Acropora digitifera provides evidence for extensive differences between species of corals.</title>
        <authorList>
            <person name="Voolstra C.R."/>
            <person name="Li Y."/>
            <person name="Liew Y.J."/>
            <person name="Baumgarten S."/>
            <person name="Zoccola D."/>
            <person name="Flot J.-F."/>
            <person name="Tambutte S."/>
            <person name="Allemand D."/>
            <person name="Aranda M."/>
        </authorList>
    </citation>
    <scope>NUCLEOTIDE SEQUENCE [LARGE SCALE GENOMIC DNA]</scope>
</reference>
<evidence type="ECO:0000313" key="5">
    <source>
        <dbReference type="Proteomes" id="UP000225706"/>
    </source>
</evidence>
<name>A0A2B4RUZ2_STYPI</name>
<feature type="compositionally biased region" description="Low complexity" evidence="2">
    <location>
        <begin position="336"/>
        <end position="345"/>
    </location>
</feature>
<evidence type="ECO:0000256" key="1">
    <source>
        <dbReference type="SAM" id="Coils"/>
    </source>
</evidence>
<dbReference type="OrthoDB" id="29523at2759"/>
<dbReference type="InterPro" id="IPR000467">
    <property type="entry name" value="G_patch_dom"/>
</dbReference>
<feature type="compositionally biased region" description="Basic and acidic residues" evidence="2">
    <location>
        <begin position="487"/>
        <end position="547"/>
    </location>
</feature>
<protein>
    <submittedName>
        <fullName evidence="4">G patch domain-containing protein 8</fullName>
    </submittedName>
</protein>
<dbReference type="PROSITE" id="PS50174">
    <property type="entry name" value="G_PATCH"/>
    <property type="match status" value="1"/>
</dbReference>
<feature type="compositionally biased region" description="Pro residues" evidence="2">
    <location>
        <begin position="243"/>
        <end position="276"/>
    </location>
</feature>
<evidence type="ECO:0000313" key="4">
    <source>
        <dbReference type="EMBL" id="PFX20613.1"/>
    </source>
</evidence>
<dbReference type="PROSITE" id="PS00028">
    <property type="entry name" value="ZINC_FINGER_C2H2_1"/>
    <property type="match status" value="1"/>
</dbReference>
<feature type="coiled-coil region" evidence="1">
    <location>
        <begin position="93"/>
        <end position="137"/>
    </location>
</feature>
<feature type="compositionally biased region" description="Acidic residues" evidence="2">
    <location>
        <begin position="346"/>
        <end position="357"/>
    </location>
</feature>
<dbReference type="Pfam" id="PF01585">
    <property type="entry name" value="G-patch"/>
    <property type="match status" value="1"/>
</dbReference>
<feature type="region of interest" description="Disordered" evidence="2">
    <location>
        <begin position="404"/>
        <end position="573"/>
    </location>
</feature>
<evidence type="ECO:0000256" key="2">
    <source>
        <dbReference type="SAM" id="MobiDB-lite"/>
    </source>
</evidence>
<dbReference type="InterPro" id="IPR013087">
    <property type="entry name" value="Znf_C2H2_type"/>
</dbReference>
<feature type="compositionally biased region" description="Basic and acidic residues" evidence="2">
    <location>
        <begin position="557"/>
        <end position="573"/>
    </location>
</feature>
<dbReference type="SUPFAM" id="SSF57667">
    <property type="entry name" value="beta-beta-alpha zinc fingers"/>
    <property type="match status" value="1"/>
</dbReference>
<evidence type="ECO:0000259" key="3">
    <source>
        <dbReference type="PROSITE" id="PS50174"/>
    </source>
</evidence>
<dbReference type="SMART" id="SM00443">
    <property type="entry name" value="G_patch"/>
    <property type="match status" value="1"/>
</dbReference>
<feature type="region of interest" description="Disordered" evidence="2">
    <location>
        <begin position="242"/>
        <end position="309"/>
    </location>
</feature>
<comment type="caution">
    <text evidence="4">The sequence shown here is derived from an EMBL/GenBank/DDBJ whole genome shotgun (WGS) entry which is preliminary data.</text>
</comment>
<dbReference type="EMBL" id="LSMT01000310">
    <property type="protein sequence ID" value="PFX20613.1"/>
    <property type="molecule type" value="Genomic_DNA"/>
</dbReference>
<keyword evidence="5" id="KW-1185">Reference proteome</keyword>
<dbReference type="GO" id="GO:0003676">
    <property type="term" value="F:nucleic acid binding"/>
    <property type="evidence" value="ECO:0007669"/>
    <property type="project" value="InterPro"/>
</dbReference>
<accession>A0A2B4RUZ2</accession>
<sequence>MAAKFSRFHENRSYESGSTDLSHFDDDEPTVEKATLDAHITEENIGYQMALRLGWISGSGLGKKKQGRTEPIPLVMKEDSLCIGRLTLEFEQADEATRNRKVLEIEKEDNEELQQKYQNEQEKERAIEESLKDLKEMFYCELCDKQYFKYKEYDNHINSYDHAHRQRLRELRQRESTRNIFAKKKKEQKQMEKELMRLHLISGKNTESSANAGFKSVFKSSSTGPNSTSGFKPISVNKSFQAVPPPKPIEFSPPLPNELAPPLPDEPVPPPPPLPPLDQQTEKPLSFKMGSSSDGKDQPQKLIGTATEKKGLSFSLGKKKCATVIQFGTKCKPTKSTAAAAFAESSSEEEEEEEMTEEDKRTSFENEELLSTPTQQQDTLEKVIEYADTLRLKEALRPKLLIRFVKGTEQGGVLPGTLPTSADEGETTNKFQEPHRKFTERKEVKSENEEGNTKDSGNSRMNMKDGRAGSYQRDRSKGYKHGKNSSHQREDFDRKNNRREEKYKYRQSKDCDEKKEYRKQDKNSSRGRESKNDKYNHKEFREVEHSKYGRKSPNLKMEPKDGKRRFRENLVDK</sequence>
<gene>
    <name evidence="4" type="primary">GPATCH8</name>
    <name evidence="4" type="ORF">AWC38_SpisGene14942</name>
</gene>